<evidence type="ECO:0000313" key="2">
    <source>
        <dbReference type="EMBL" id="CAJ0608093.1"/>
    </source>
</evidence>
<accession>A0AA36HDQ3</accession>
<name>A0AA36HDQ3_CYLNA</name>
<dbReference type="Proteomes" id="UP001176961">
    <property type="component" value="Unassembled WGS sequence"/>
</dbReference>
<dbReference type="InterPro" id="IPR045860">
    <property type="entry name" value="Snake_toxin-like_sf"/>
</dbReference>
<evidence type="ECO:0000313" key="3">
    <source>
        <dbReference type="Proteomes" id="UP001176961"/>
    </source>
</evidence>
<dbReference type="SUPFAM" id="SSF57302">
    <property type="entry name" value="Snake toxin-like"/>
    <property type="match status" value="1"/>
</dbReference>
<feature type="signal peptide" evidence="1">
    <location>
        <begin position="1"/>
        <end position="19"/>
    </location>
</feature>
<sequence length="113" mass="12731">MSPVTLISILSVVLETTLALKCYKENTENYARPRNQIECLKNVKFCSKLSIRNSADKWLNYYGCDNTLCKDSGCQKDSKGTVTCCCNKDLCNEGSKTPLFSLVLMCILLLLFR</sequence>
<dbReference type="PANTHER" id="PTHR34721">
    <property type="entry name" value="PROTEIN CBG09734"/>
    <property type="match status" value="1"/>
</dbReference>
<dbReference type="PANTHER" id="PTHR34721:SF11">
    <property type="entry name" value="ACTIVIN_RECP DOMAIN-CONTAINING PROTEIN"/>
    <property type="match status" value="1"/>
</dbReference>
<keyword evidence="3" id="KW-1185">Reference proteome</keyword>
<organism evidence="2 3">
    <name type="scientific">Cylicocyclus nassatus</name>
    <name type="common">Nematode worm</name>
    <dbReference type="NCBI Taxonomy" id="53992"/>
    <lineage>
        <taxon>Eukaryota</taxon>
        <taxon>Metazoa</taxon>
        <taxon>Ecdysozoa</taxon>
        <taxon>Nematoda</taxon>
        <taxon>Chromadorea</taxon>
        <taxon>Rhabditida</taxon>
        <taxon>Rhabditina</taxon>
        <taxon>Rhabditomorpha</taxon>
        <taxon>Strongyloidea</taxon>
        <taxon>Strongylidae</taxon>
        <taxon>Cylicocyclus</taxon>
    </lineage>
</organism>
<comment type="caution">
    <text evidence="2">The sequence shown here is derived from an EMBL/GenBank/DDBJ whole genome shotgun (WGS) entry which is preliminary data.</text>
</comment>
<proteinExistence type="predicted"/>
<protein>
    <submittedName>
        <fullName evidence="2">Uncharacterized protein</fullName>
    </submittedName>
</protein>
<gene>
    <name evidence="2" type="ORF">CYNAS_LOCUS20076</name>
</gene>
<dbReference type="AlphaFoldDB" id="A0AA36HDQ3"/>
<evidence type="ECO:0000256" key="1">
    <source>
        <dbReference type="SAM" id="SignalP"/>
    </source>
</evidence>
<keyword evidence="1" id="KW-0732">Signal</keyword>
<reference evidence="2" key="1">
    <citation type="submission" date="2023-07" db="EMBL/GenBank/DDBJ databases">
        <authorList>
            <consortium name="CYATHOMIX"/>
        </authorList>
    </citation>
    <scope>NUCLEOTIDE SEQUENCE</scope>
    <source>
        <strain evidence="2">N/A</strain>
    </source>
</reference>
<feature type="chain" id="PRO_5041383163" evidence="1">
    <location>
        <begin position="20"/>
        <end position="113"/>
    </location>
</feature>
<dbReference type="EMBL" id="CATQJL010000316">
    <property type="protein sequence ID" value="CAJ0608093.1"/>
    <property type="molecule type" value="Genomic_DNA"/>
</dbReference>